<evidence type="ECO:0000259" key="1">
    <source>
        <dbReference type="Pfam" id="PF07866"/>
    </source>
</evidence>
<dbReference type="AlphaFoldDB" id="A0A0N0GPF1"/>
<dbReference type="Gene3D" id="2.30.30.320">
    <property type="entry name" value="DUF1653-like domain"/>
    <property type="match status" value="1"/>
</dbReference>
<dbReference type="InterPro" id="IPR023387">
    <property type="entry name" value="DUF1653-like_dom"/>
</dbReference>
<organism evidence="2 3">
    <name type="scientific">Amantichitinum ursilacus</name>
    <dbReference type="NCBI Taxonomy" id="857265"/>
    <lineage>
        <taxon>Bacteria</taxon>
        <taxon>Pseudomonadati</taxon>
        <taxon>Pseudomonadota</taxon>
        <taxon>Betaproteobacteria</taxon>
        <taxon>Neisseriales</taxon>
        <taxon>Chitinibacteraceae</taxon>
        <taxon>Amantichitinum</taxon>
    </lineage>
</organism>
<dbReference type="EMBL" id="LAQT01000005">
    <property type="protein sequence ID" value="KPC53710.1"/>
    <property type="molecule type" value="Genomic_DNA"/>
</dbReference>
<evidence type="ECO:0000313" key="3">
    <source>
        <dbReference type="Proteomes" id="UP000037939"/>
    </source>
</evidence>
<comment type="caution">
    <text evidence="2">The sequence shown here is derived from an EMBL/GenBank/DDBJ whole genome shotgun (WGS) entry which is preliminary data.</text>
</comment>
<evidence type="ECO:0000313" key="2">
    <source>
        <dbReference type="EMBL" id="KPC53710.1"/>
    </source>
</evidence>
<reference evidence="2 3" key="1">
    <citation type="submission" date="2015-07" db="EMBL/GenBank/DDBJ databases">
        <title>Draft genome sequence of the Amantichitinum ursilacus IGB-41, a new chitin-degrading bacterium.</title>
        <authorList>
            <person name="Kirstahler P."/>
            <person name="Guenther M."/>
            <person name="Grumaz C."/>
            <person name="Rupp S."/>
            <person name="Zibek S."/>
            <person name="Sohn K."/>
        </authorList>
    </citation>
    <scope>NUCLEOTIDE SEQUENCE [LARGE SCALE GENOMIC DNA]</scope>
    <source>
        <strain evidence="2 3">IGB-41</strain>
    </source>
</reference>
<dbReference type="InterPro" id="IPR037135">
    <property type="entry name" value="DUF1653-like_dom_sf"/>
</dbReference>
<gene>
    <name evidence="2" type="ORF">WG78_07700</name>
</gene>
<dbReference type="Pfam" id="PF07866">
    <property type="entry name" value="DUF1653"/>
    <property type="match status" value="1"/>
</dbReference>
<feature type="domain" description="DUF1653" evidence="1">
    <location>
        <begin position="23"/>
        <end position="79"/>
    </location>
</feature>
<keyword evidence="3" id="KW-1185">Reference proteome</keyword>
<name>A0A0N0GPF1_9NEIS</name>
<protein>
    <recommendedName>
        <fullName evidence="1">DUF1653 domain-containing protein</fullName>
    </recommendedName>
</protein>
<proteinExistence type="predicted"/>
<dbReference type="Proteomes" id="UP000037939">
    <property type="component" value="Unassembled WGS sequence"/>
</dbReference>
<dbReference type="STRING" id="857265.WG78_07700"/>
<accession>A0A0N0GPF1</accession>
<sequence>MMRVLIFAGRLAMTETEARQLATHQHYKGGLYRELGTATHSETGEAMTVYEHLWPHTRALWVRPAEMFHGDLPDGSPRFRALAG</sequence>